<evidence type="ECO:0000313" key="2">
    <source>
        <dbReference type="EMBL" id="KAF2801126.1"/>
    </source>
</evidence>
<accession>A0A6A6XX51</accession>
<feature type="compositionally biased region" description="Polar residues" evidence="1">
    <location>
        <begin position="1"/>
        <end position="10"/>
    </location>
</feature>
<feature type="region of interest" description="Disordered" evidence="1">
    <location>
        <begin position="72"/>
        <end position="95"/>
    </location>
</feature>
<keyword evidence="3" id="KW-1185">Reference proteome</keyword>
<name>A0A6A6XX51_9PLEO</name>
<dbReference type="AlphaFoldDB" id="A0A6A6XX51"/>
<protein>
    <submittedName>
        <fullName evidence="2">Uncharacterized protein</fullName>
    </submittedName>
</protein>
<dbReference type="EMBL" id="MU001738">
    <property type="protein sequence ID" value="KAF2801126.1"/>
    <property type="molecule type" value="Genomic_DNA"/>
</dbReference>
<organism evidence="2 3">
    <name type="scientific">Melanomma pulvis-pyrius CBS 109.77</name>
    <dbReference type="NCBI Taxonomy" id="1314802"/>
    <lineage>
        <taxon>Eukaryota</taxon>
        <taxon>Fungi</taxon>
        <taxon>Dikarya</taxon>
        <taxon>Ascomycota</taxon>
        <taxon>Pezizomycotina</taxon>
        <taxon>Dothideomycetes</taxon>
        <taxon>Pleosporomycetidae</taxon>
        <taxon>Pleosporales</taxon>
        <taxon>Melanommataceae</taxon>
        <taxon>Melanomma</taxon>
    </lineage>
</organism>
<evidence type="ECO:0000256" key="1">
    <source>
        <dbReference type="SAM" id="MobiDB-lite"/>
    </source>
</evidence>
<reference evidence="2" key="1">
    <citation type="journal article" date="2020" name="Stud. Mycol.">
        <title>101 Dothideomycetes genomes: a test case for predicting lifestyles and emergence of pathogens.</title>
        <authorList>
            <person name="Haridas S."/>
            <person name="Albert R."/>
            <person name="Binder M."/>
            <person name="Bloem J."/>
            <person name="Labutti K."/>
            <person name="Salamov A."/>
            <person name="Andreopoulos B."/>
            <person name="Baker S."/>
            <person name="Barry K."/>
            <person name="Bills G."/>
            <person name="Bluhm B."/>
            <person name="Cannon C."/>
            <person name="Castanera R."/>
            <person name="Culley D."/>
            <person name="Daum C."/>
            <person name="Ezra D."/>
            <person name="Gonzalez J."/>
            <person name="Henrissat B."/>
            <person name="Kuo A."/>
            <person name="Liang C."/>
            <person name="Lipzen A."/>
            <person name="Lutzoni F."/>
            <person name="Magnuson J."/>
            <person name="Mondo S."/>
            <person name="Nolan M."/>
            <person name="Ohm R."/>
            <person name="Pangilinan J."/>
            <person name="Park H.-J."/>
            <person name="Ramirez L."/>
            <person name="Alfaro M."/>
            <person name="Sun H."/>
            <person name="Tritt A."/>
            <person name="Yoshinaga Y."/>
            <person name="Zwiers L.-H."/>
            <person name="Turgeon B."/>
            <person name="Goodwin S."/>
            <person name="Spatafora J."/>
            <person name="Crous P."/>
            <person name="Grigoriev I."/>
        </authorList>
    </citation>
    <scope>NUCLEOTIDE SEQUENCE</scope>
    <source>
        <strain evidence="2">CBS 109.77</strain>
    </source>
</reference>
<gene>
    <name evidence="2" type="ORF">K505DRAFT_187</name>
</gene>
<evidence type="ECO:0000313" key="3">
    <source>
        <dbReference type="Proteomes" id="UP000799757"/>
    </source>
</evidence>
<sequence length="181" mass="19998">MRAQTQTQTGGCPRHAAASWSSSTRPPRVTGPLREARRRRSFAAAPPPPFTHRPQPGFECCTAVCSTHERPRFRATPGVDNSPHQSTPVHTSPHRAQARCSVRGWTVFVQPAQHRPCDAAADGSERRGALLPARGHFGFHKQRAIHVAPWPVGRVRVAVSKEADSRPCCKKHFCLKFTVHP</sequence>
<feature type="region of interest" description="Disordered" evidence="1">
    <location>
        <begin position="1"/>
        <end position="53"/>
    </location>
</feature>
<proteinExistence type="predicted"/>
<dbReference type="Proteomes" id="UP000799757">
    <property type="component" value="Unassembled WGS sequence"/>
</dbReference>